<gene>
    <name evidence="4" type="primary">sle_57440</name>
</gene>
<dbReference type="Pfam" id="PF13556">
    <property type="entry name" value="HTH_30"/>
    <property type="match status" value="1"/>
</dbReference>
<dbReference type="InterPro" id="IPR041522">
    <property type="entry name" value="CdaR_GGDEF"/>
</dbReference>
<evidence type="ECO:0000313" key="4">
    <source>
        <dbReference type="EMBL" id="CQR65200.1"/>
    </source>
</evidence>
<dbReference type="InterPro" id="IPR051448">
    <property type="entry name" value="CdaR-like_regulators"/>
</dbReference>
<name>A0A0F7VZK9_STRLW</name>
<dbReference type="Gene3D" id="1.10.10.2840">
    <property type="entry name" value="PucR C-terminal helix-turn-helix domain"/>
    <property type="match status" value="1"/>
</dbReference>
<dbReference type="SMART" id="SM00065">
    <property type="entry name" value="GAF"/>
    <property type="match status" value="1"/>
</dbReference>
<dbReference type="Pfam" id="PF17853">
    <property type="entry name" value="GGDEF_2"/>
    <property type="match status" value="1"/>
</dbReference>
<accession>A0A0F7VZK9</accession>
<feature type="coiled-coil region" evidence="2">
    <location>
        <begin position="235"/>
        <end position="262"/>
    </location>
</feature>
<reference evidence="4 5" key="1">
    <citation type="submission" date="2015-02" db="EMBL/GenBank/DDBJ databases">
        <authorList>
            <person name="Gomez-Escribano P.J."/>
        </authorList>
    </citation>
    <scope>NUCLEOTIDE SEQUENCE [LARGE SCALE GENOMIC DNA]</scope>
    <source>
        <strain evidence="5">C34 (DSM 42122 / NRRL B-24963)</strain>
    </source>
</reference>
<dbReference type="RefSeq" id="WP_078648374.1">
    <property type="nucleotide sequence ID" value="NZ_AZSD01000387.1"/>
</dbReference>
<evidence type="ECO:0000256" key="1">
    <source>
        <dbReference type="ARBA" id="ARBA00006754"/>
    </source>
</evidence>
<dbReference type="InterPro" id="IPR042070">
    <property type="entry name" value="PucR_C-HTH_sf"/>
</dbReference>
<dbReference type="InterPro" id="IPR029016">
    <property type="entry name" value="GAF-like_dom_sf"/>
</dbReference>
<organism evidence="4 5">
    <name type="scientific">Streptomyces leeuwenhoekii</name>
    <dbReference type="NCBI Taxonomy" id="1437453"/>
    <lineage>
        <taxon>Bacteria</taxon>
        <taxon>Bacillati</taxon>
        <taxon>Actinomycetota</taxon>
        <taxon>Actinomycetes</taxon>
        <taxon>Kitasatosporales</taxon>
        <taxon>Streptomycetaceae</taxon>
        <taxon>Streptomyces</taxon>
    </lineage>
</organism>
<dbReference type="Pfam" id="PF13185">
    <property type="entry name" value="GAF_2"/>
    <property type="match status" value="1"/>
</dbReference>
<evidence type="ECO:0000259" key="3">
    <source>
        <dbReference type="SMART" id="SM00065"/>
    </source>
</evidence>
<dbReference type="AlphaFoldDB" id="A0A0F7VZK9"/>
<keyword evidence="2" id="KW-0175">Coiled coil</keyword>
<evidence type="ECO:0000313" key="5">
    <source>
        <dbReference type="Proteomes" id="UP000035016"/>
    </source>
</evidence>
<dbReference type="InterPro" id="IPR003018">
    <property type="entry name" value="GAF"/>
</dbReference>
<dbReference type="Gene3D" id="3.30.450.40">
    <property type="match status" value="1"/>
</dbReference>
<comment type="similarity">
    <text evidence="1">Belongs to the CdaR family.</text>
</comment>
<dbReference type="InterPro" id="IPR025736">
    <property type="entry name" value="PucR_C-HTH_dom"/>
</dbReference>
<sequence>MSEERIRELFDGALGYLRLLAAEAHPSRFDEPVDAARRSGADDRTLAELEQVRRLALEVQANYDRRQERDMRHAALLDVARELIHPHDFGELLRLTCRRARTLCSLDMAYISLYDPATGASTVQAVDGHCSALTPGFTVPPNGGLGNAAASTGAPNWTSDYLKDTTFKHSPQIDSTVRAEGLRALIAVPLHSNGTQLGALYAGHRAVRHFTPDEVAQMGMLGEMAAAALEAMKWVEGVKARAQDAARDARAVERELRAVQRLARAHAALLDQVADGAGPRHLLTAVAELLDGWVLLEDADGNTWGSAGRPPQMPADPAALRAVSLEAHADRWVVACGADHWVAPVFADRTQLGQLVLHRATPLDEEGSRLMYACARVLALVMRRRVGPHDPAAREELLEALLTPGPGSANRARGQARTLGLDLSEPHVVLAARPADGLTDRVRAWARAYAQDRQGLHVCHDDHVVLLLPGDDAVAAGHATTARAATAGCPVTVGADGPVTDPEAVAPAYRRATRALDALATLGASSCVASAEDLGSLTMLLTDERDVDGFVRHTIGPVLDFDAQRSADLVVTLDSYFLSGGSPTRAAEQLFIHPNTVSRRLERVTDLLGTGWQEPARSLEIQLALRLHRIRQSLQSAHPPVSSGTSDAA</sequence>
<dbReference type="PANTHER" id="PTHR33744:SF1">
    <property type="entry name" value="DNA-BINDING TRANSCRIPTIONAL ACTIVATOR ADER"/>
    <property type="match status" value="1"/>
</dbReference>
<dbReference type="PANTHER" id="PTHR33744">
    <property type="entry name" value="CARBOHYDRATE DIACID REGULATOR"/>
    <property type="match status" value="1"/>
</dbReference>
<dbReference type="SUPFAM" id="SSF55781">
    <property type="entry name" value="GAF domain-like"/>
    <property type="match status" value="1"/>
</dbReference>
<protein>
    <submittedName>
        <fullName evidence="4">GAF Domain-Containing Protein</fullName>
    </submittedName>
</protein>
<dbReference type="KEGG" id="sle:sle_57440"/>
<proteinExistence type="inferred from homology"/>
<dbReference type="Proteomes" id="UP000035016">
    <property type="component" value="Chromosome Chromosome"/>
</dbReference>
<evidence type="ECO:0000256" key="2">
    <source>
        <dbReference type="SAM" id="Coils"/>
    </source>
</evidence>
<feature type="domain" description="GAF" evidence="3">
    <location>
        <begin position="88"/>
        <end position="239"/>
    </location>
</feature>
<dbReference type="EMBL" id="LN831790">
    <property type="protein sequence ID" value="CQR65200.1"/>
    <property type="molecule type" value="Genomic_DNA"/>
</dbReference>